<gene>
    <name evidence="1" type="ORF">LU297_08170</name>
</gene>
<dbReference type="Proteomes" id="UP001063782">
    <property type="component" value="Chromosome"/>
</dbReference>
<proteinExistence type="predicted"/>
<dbReference type="RefSeq" id="WP_263076035.1">
    <property type="nucleotide sequence ID" value="NZ_CP089977.1"/>
</dbReference>
<dbReference type="EMBL" id="CP089977">
    <property type="protein sequence ID" value="UXZ04547.1"/>
    <property type="molecule type" value="Genomic_DNA"/>
</dbReference>
<evidence type="ECO:0008006" key="3">
    <source>
        <dbReference type="Google" id="ProtNLM"/>
    </source>
</evidence>
<accession>A0ABY6F3H7</accession>
<evidence type="ECO:0000313" key="1">
    <source>
        <dbReference type="EMBL" id="UXZ04547.1"/>
    </source>
</evidence>
<organism evidence="1 2">
    <name type="scientific">Moraxella nasicaprae</name>
    <dbReference type="NCBI Taxonomy" id="2904122"/>
    <lineage>
        <taxon>Bacteria</taxon>
        <taxon>Pseudomonadati</taxon>
        <taxon>Pseudomonadota</taxon>
        <taxon>Gammaproteobacteria</taxon>
        <taxon>Moraxellales</taxon>
        <taxon>Moraxellaceae</taxon>
        <taxon>Moraxella</taxon>
    </lineage>
</organism>
<sequence length="159" mass="18384">MSDLPKFMLKPHRSGYGFALSTGVVSTQTQAGMPRQRRSQVGVVHHLSVTYKCTRPMWQYMLSFLRANAGRAFMAYLLLDDIDHHWYECRYTDEQINVSTLGNQIFTAKLTLVVKPRPVNVGQDELIALLYSMKREEQDAYFNQLEKLVNADLPKIRRT</sequence>
<evidence type="ECO:0000313" key="2">
    <source>
        <dbReference type="Proteomes" id="UP001063782"/>
    </source>
</evidence>
<keyword evidence="2" id="KW-1185">Reference proteome</keyword>
<protein>
    <recommendedName>
        <fullName evidence="3">IDEAL domain-containing protein</fullName>
    </recommendedName>
</protein>
<reference evidence="1" key="1">
    <citation type="submission" date="2021-12" db="EMBL/GenBank/DDBJ databases">
        <title>taxonomy of Moraxella sp. ZY201224.</title>
        <authorList>
            <person name="Li F."/>
        </authorList>
    </citation>
    <scope>NUCLEOTIDE SEQUENCE</scope>
    <source>
        <strain evidence="1">ZY201224</strain>
    </source>
</reference>
<name>A0ABY6F3H7_9GAMM</name>